<reference evidence="9 10" key="1">
    <citation type="journal article" date="2010" name="Microbiology">
        <title>Twenty-eight divergent polysaccharide loci specifying within- and amongst-strain capsule diversity in three strains of Bacteroides fragilis.</title>
        <authorList>
            <person name="Patrick S."/>
            <person name="Blakely G.W."/>
            <person name="Houston S."/>
            <person name="Moore J."/>
            <person name="Abratt V.R."/>
            <person name="Bertalan M."/>
            <person name="Cerdeno-Tarraga A.M."/>
            <person name="Quail M.A."/>
            <person name="Corton N."/>
            <person name="Corton C."/>
            <person name="Bignell A."/>
            <person name="Barron A."/>
            <person name="Clark L."/>
            <person name="Bentley S.D."/>
            <person name="Parkhill J."/>
        </authorList>
    </citation>
    <scope>NUCLEOTIDE SEQUENCE [LARGE SCALE GENOMIC DNA]</scope>
    <source>
        <strain evidence="9 10">638R</strain>
    </source>
</reference>
<gene>
    <name evidence="9" type="ordered locus">BF638R_2341</name>
</gene>
<dbReference type="PROSITE" id="PS51257">
    <property type="entry name" value="PROKAR_LIPOPROTEIN"/>
    <property type="match status" value="1"/>
</dbReference>
<feature type="domain" description="Histidine kinase" evidence="8">
    <location>
        <begin position="644"/>
        <end position="878"/>
    </location>
</feature>
<dbReference type="SMART" id="SM00387">
    <property type="entry name" value="HATPase_c"/>
    <property type="match status" value="1"/>
</dbReference>
<keyword evidence="6" id="KW-0812">Transmembrane</keyword>
<dbReference type="EMBL" id="FQ312004">
    <property type="protein sequence ID" value="CBW22853.1"/>
    <property type="molecule type" value="Genomic_DNA"/>
</dbReference>
<dbReference type="Pfam" id="PF17139">
    <property type="entry name" value="DUF5112"/>
    <property type="match status" value="1"/>
</dbReference>
<evidence type="ECO:0000313" key="9">
    <source>
        <dbReference type="EMBL" id="CBW22853.1"/>
    </source>
</evidence>
<feature type="signal peptide" evidence="7">
    <location>
        <begin position="1"/>
        <end position="25"/>
    </location>
</feature>
<dbReference type="Gene3D" id="3.30.565.10">
    <property type="entry name" value="Histidine kinase-like ATPase, C-terminal domain"/>
    <property type="match status" value="2"/>
</dbReference>
<evidence type="ECO:0000256" key="4">
    <source>
        <dbReference type="ARBA" id="ARBA00022777"/>
    </source>
</evidence>
<dbReference type="InterPro" id="IPR050736">
    <property type="entry name" value="Sensor_HK_Regulatory"/>
</dbReference>
<feature type="transmembrane region" description="Helical" evidence="6">
    <location>
        <begin position="444"/>
        <end position="463"/>
    </location>
</feature>
<evidence type="ECO:0000256" key="5">
    <source>
        <dbReference type="ARBA" id="ARBA00023012"/>
    </source>
</evidence>
<dbReference type="SUPFAM" id="SSF55874">
    <property type="entry name" value="ATPase domain of HSP90 chaperone/DNA topoisomerase II/histidine kinase"/>
    <property type="match status" value="2"/>
</dbReference>
<accession>E1WN59</accession>
<evidence type="ECO:0000313" key="10">
    <source>
        <dbReference type="Proteomes" id="UP000008560"/>
    </source>
</evidence>
<evidence type="ECO:0000259" key="8">
    <source>
        <dbReference type="PROSITE" id="PS50109"/>
    </source>
</evidence>
<dbReference type="PANTHER" id="PTHR43711">
    <property type="entry name" value="TWO-COMPONENT HISTIDINE KINASE"/>
    <property type="match status" value="1"/>
</dbReference>
<keyword evidence="5" id="KW-0902">Two-component regulatory system</keyword>
<keyword evidence="3" id="KW-0808">Transferase</keyword>
<dbReference type="Pfam" id="PF17140">
    <property type="entry name" value="DUF5113"/>
    <property type="match status" value="2"/>
</dbReference>
<evidence type="ECO:0000256" key="6">
    <source>
        <dbReference type="SAM" id="Phobius"/>
    </source>
</evidence>
<evidence type="ECO:0000256" key="2">
    <source>
        <dbReference type="ARBA" id="ARBA00012438"/>
    </source>
</evidence>
<keyword evidence="6" id="KW-1133">Transmembrane helix</keyword>
<sequence length="1496" mass="172586">MYLKEMNPRLLIPLFCMLLLTTFFSCVDTAPTKEVQHIDSLNSRAYMYRYRDLDSSCKAASQAYKEVSMYSQGKAEASNNLAFCAFMRMDFDTAERLHKGVYDLTKNELELLIADIGLMKIYQRTAMNKEFYDYRNSAIRRMKRIDEENNLFVDRHESARLDYAFTEFFIVSAVYYYYLQQRTEAMASLNEIQLNEDLATDTNQILYFHYIKGSAGLCEGKTPDERKLEEFDELYTTWKMASEQGYLYFEGNGLQGLTNLMASQESYELFLNRRSHALTRFGIPVDSLLPLRLGQMALERFRKYNDLYQIAGAYVSIGKYLNAHGRYTEALDTLAKALDCVNQHHMSYYHSVADTLDKLQVFVPNKDVAYTEVTWLGKEKVKTVPEWISRIREQLSVSYACLGMKPASDYNRNVYLDILRYTRQDKELESRYLSLEQESRQLNVVLFFVIIGLILVTAMFWLFNKRSKVRNRIHIARLRQTLDVCQKITASIPVDVTDESEIVYAISESIQPDMEQLFGATEIRIGIRNEETGDIEFNEECESEQTDEPKSIGEVGIGSVFNLYVPDKTESIGILKLFTRHRLNKDEQALVKVITPYIAWALDNGMTFISLGDERNKLEKQRYVYEQHIAGNKRQNLIKKSCLAIVDGINPYIDRIINEVHKLTEKGFINNDRIKKEKYQYIDELVTTINEYNDILALWIKMKQGSLSLNIENFELNELFELISKGRKAFEMKKQRLEIEPTKALVKADKALTLFMINTLAENARKYTPEGGIVKIYAKRTDEYVEISVEDNGRGLSTEDITKIIGEKVYDSQSIGMKDNPDKEELKRSKGSGFGLMNCKGIIEKYKKTNDLFRICTFNIESTSGKGSRFYFRLPPGVRKIIGICLCLVGLFGFFSCQGEPMPEKLKDIPVDSVTLAAEAEYERLLDEASRFADTVYYCNVIENFELALQYADSALNRLNAHYKKYARHPQRFMKLVGSGIPAELEWWVEPYNTDFHVILDVRNEASVAFLGLKKLDAYTYNNVAYTALYKLTGEDQSLEGYCRQLERSTTNKTVGIILCILLLVASLCGYYLLYVRKRLLNRLNLEQVLEINKKVFASSLVRTQESAEALQREEDTLKEIPQRIVNESFDSMNELLTIECLGIAVYNEMGHRLEFASAPRMDTPPEIIQQCFDNQTYLSDGDMQALPLLVDAGGKHQCVGVLYLERQEDSMQEADRLLFQLISRYVGIVVFNAVVRLATKYRDIEAAHEETRRASWEDSMLHVQNMVLDNCLSTIKHETIYYPNKIKQIIGRLNTHSLSGEEEKECVETISELIEYYKGIFRILSSCASRQLEEVTFRRATIPVTDIMAYAGKYFKRISRGVDYKITLTIEPLEAKVIGDINQLRFLIENLIDEALSFHQDGELVLKAIMDGEYVRFLFTDRRRKKQVEELNQLFYPNLARMTSGEKGELRGTEYLICKQIIRDHDEFAGRRGCRINAEPAQGGGFTVYFTVPKR</sequence>
<dbReference type="GO" id="GO:0000160">
    <property type="term" value="P:phosphorelay signal transduction system"/>
    <property type="evidence" value="ECO:0007669"/>
    <property type="project" value="UniProtKB-KW"/>
</dbReference>
<dbReference type="Pfam" id="PF02518">
    <property type="entry name" value="HATPase_c"/>
    <property type="match status" value="2"/>
</dbReference>
<protein>
    <recommendedName>
        <fullName evidence="2">histidine kinase</fullName>
        <ecNumber evidence="2">2.7.13.3</ecNumber>
    </recommendedName>
</protein>
<dbReference type="InterPro" id="IPR003594">
    <property type="entry name" value="HATPase_dom"/>
</dbReference>
<dbReference type="EC" id="2.7.13.3" evidence="2"/>
<feature type="transmembrane region" description="Helical" evidence="6">
    <location>
        <begin position="1054"/>
        <end position="1074"/>
    </location>
</feature>
<name>E1WN59_BACF6</name>
<evidence type="ECO:0000256" key="3">
    <source>
        <dbReference type="ARBA" id="ARBA00022679"/>
    </source>
</evidence>
<dbReference type="KEGG" id="bfg:BF638R_2341"/>
<comment type="catalytic activity">
    <reaction evidence="1">
        <text>ATP + protein L-histidine = ADP + protein N-phospho-L-histidine.</text>
        <dbReference type="EC" id="2.7.13.3"/>
    </reaction>
</comment>
<dbReference type="InterPro" id="IPR036890">
    <property type="entry name" value="HATPase_C_sf"/>
</dbReference>
<feature type="chain" id="PRO_5003153655" description="histidine kinase" evidence="7">
    <location>
        <begin position="26"/>
        <end position="1496"/>
    </location>
</feature>
<dbReference type="InterPro" id="IPR033406">
    <property type="entry name" value="DUF5113"/>
</dbReference>
<keyword evidence="7" id="KW-0732">Signal</keyword>
<dbReference type="PROSITE" id="PS50109">
    <property type="entry name" value="HIS_KIN"/>
    <property type="match status" value="1"/>
</dbReference>
<dbReference type="PANTHER" id="PTHR43711:SF31">
    <property type="entry name" value="HISTIDINE KINASE"/>
    <property type="match status" value="1"/>
</dbReference>
<keyword evidence="4 9" id="KW-0418">Kinase</keyword>
<evidence type="ECO:0000256" key="7">
    <source>
        <dbReference type="SAM" id="SignalP"/>
    </source>
</evidence>
<keyword evidence="6" id="KW-0472">Membrane</keyword>
<dbReference type="InterPro" id="IPR005467">
    <property type="entry name" value="His_kinase_dom"/>
</dbReference>
<dbReference type="PATRIC" id="fig|862962.3.peg.2384"/>
<dbReference type="InterPro" id="IPR033405">
    <property type="entry name" value="DUF5112"/>
</dbReference>
<organism evidence="9 10">
    <name type="scientific">Bacteroides fragilis (strain 638R)</name>
    <dbReference type="NCBI Taxonomy" id="862962"/>
    <lineage>
        <taxon>Bacteria</taxon>
        <taxon>Pseudomonadati</taxon>
        <taxon>Bacteroidota</taxon>
        <taxon>Bacteroidia</taxon>
        <taxon>Bacteroidales</taxon>
        <taxon>Bacteroidaceae</taxon>
        <taxon>Bacteroides</taxon>
    </lineage>
</organism>
<dbReference type="HOGENOM" id="CLU_007691_0_0_10"/>
<evidence type="ECO:0000256" key="1">
    <source>
        <dbReference type="ARBA" id="ARBA00000085"/>
    </source>
</evidence>
<proteinExistence type="predicted"/>
<dbReference type="Proteomes" id="UP000008560">
    <property type="component" value="Chromosome"/>
</dbReference>
<dbReference type="GO" id="GO:0004673">
    <property type="term" value="F:protein histidine kinase activity"/>
    <property type="evidence" value="ECO:0007669"/>
    <property type="project" value="UniProtKB-EC"/>
</dbReference>